<protein>
    <submittedName>
        <fullName evidence="3">Uncharacterized protein</fullName>
    </submittedName>
</protein>
<keyword evidence="2" id="KW-0732">Signal</keyword>
<keyword evidence="4" id="KW-1185">Reference proteome</keyword>
<evidence type="ECO:0000256" key="2">
    <source>
        <dbReference type="SAM" id="SignalP"/>
    </source>
</evidence>
<evidence type="ECO:0000313" key="3">
    <source>
        <dbReference type="EMBL" id="KDR75522.1"/>
    </source>
</evidence>
<feature type="signal peptide" evidence="2">
    <location>
        <begin position="1"/>
        <end position="23"/>
    </location>
</feature>
<name>A0A067SZP8_GALM3</name>
<proteinExistence type="predicted"/>
<dbReference type="OrthoDB" id="2591256at2759"/>
<dbReference type="Proteomes" id="UP000027222">
    <property type="component" value="Unassembled WGS sequence"/>
</dbReference>
<feature type="region of interest" description="Disordered" evidence="1">
    <location>
        <begin position="19"/>
        <end position="38"/>
    </location>
</feature>
<dbReference type="AlphaFoldDB" id="A0A067SZP8"/>
<organism evidence="3 4">
    <name type="scientific">Galerina marginata (strain CBS 339.88)</name>
    <dbReference type="NCBI Taxonomy" id="685588"/>
    <lineage>
        <taxon>Eukaryota</taxon>
        <taxon>Fungi</taxon>
        <taxon>Dikarya</taxon>
        <taxon>Basidiomycota</taxon>
        <taxon>Agaricomycotina</taxon>
        <taxon>Agaricomycetes</taxon>
        <taxon>Agaricomycetidae</taxon>
        <taxon>Agaricales</taxon>
        <taxon>Agaricineae</taxon>
        <taxon>Strophariaceae</taxon>
        <taxon>Galerina</taxon>
    </lineage>
</organism>
<reference evidence="4" key="1">
    <citation type="journal article" date="2014" name="Proc. Natl. Acad. Sci. U.S.A.">
        <title>Extensive sampling of basidiomycete genomes demonstrates inadequacy of the white-rot/brown-rot paradigm for wood decay fungi.</title>
        <authorList>
            <person name="Riley R."/>
            <person name="Salamov A.A."/>
            <person name="Brown D.W."/>
            <person name="Nagy L.G."/>
            <person name="Floudas D."/>
            <person name="Held B.W."/>
            <person name="Levasseur A."/>
            <person name="Lombard V."/>
            <person name="Morin E."/>
            <person name="Otillar R."/>
            <person name="Lindquist E.A."/>
            <person name="Sun H."/>
            <person name="LaButti K.M."/>
            <person name="Schmutz J."/>
            <person name="Jabbour D."/>
            <person name="Luo H."/>
            <person name="Baker S.E."/>
            <person name="Pisabarro A.G."/>
            <person name="Walton J.D."/>
            <person name="Blanchette R.A."/>
            <person name="Henrissat B."/>
            <person name="Martin F."/>
            <person name="Cullen D."/>
            <person name="Hibbett D.S."/>
            <person name="Grigoriev I.V."/>
        </authorList>
    </citation>
    <scope>NUCLEOTIDE SEQUENCE [LARGE SCALE GENOMIC DNA]</scope>
    <source>
        <strain evidence="4">CBS 339.88</strain>
    </source>
</reference>
<dbReference type="EMBL" id="KL142380">
    <property type="protein sequence ID" value="KDR75522.1"/>
    <property type="molecule type" value="Genomic_DNA"/>
</dbReference>
<sequence>MRLFSRLFLYSCSLTALSRATSSQDPPKPPPLTPSPAATTFHVTSGSNENYFYRDNVTSAQLLLTSTTASANITRRLVAALPAGNNGALVYFLPKNPSGGTQLNVELVNGTTKSAVGENGNRGIQADLNFNANSTLGVTIVGAVRALRDYVEGSGTMHEIFNYTLLSFSSTQVRLHRQYINSTSSPQTFSTQNPNPKPQPKLFKSVDLLLSIPSGSAARLSVIPSKNGTFTPPTIDIVLPSPRSHEPGPASEGDSMEVEVEPLKVTQNHVRVQVMTNETSLAGLDVGGLFLTPKEASTDTLRSTLQGLPGNVSEQVSFLTFQDKFTAGGWRFLTYFGRDSLIALRILMPLLTPNAIEDALGAVIERANSTGALCHEETIGDYASFVNMGNGRPDLGNTPFYDYKMIDTDLLLLPAVAHYFLDLPQGKKRSAQFLAKQATLQNGTYLDIINRIASYNINRALPFFTANPATFSQLLAFRPGQPVGNWRDSNQGTGYGTIPFDVNVALVPANLRAVDSLATAGILNLKKLDIQNSLDIVAMAKKWEEEVPGMFEVSVDGSTAEKRVESFVQAVGLDESLLGNTTASNVSFYALSLMPDGRPVEVLNSDLGFNLMYGTNVTAAFLQRVADALTPYPRGLLTNVGMVVANPAYDSNTTNVQVLDRTAYHGTVVWSFQQALMAGGLARQLGFCVTNTTSVDINPPPTPQPAWCGDGDLVKNLQVAQTRLWSSINGASSSIYSEVWSYAFDKTTKTFSVADLATLSPSGTESDAIQLWSYGFLGLVEPK</sequence>
<evidence type="ECO:0000313" key="4">
    <source>
        <dbReference type="Proteomes" id="UP000027222"/>
    </source>
</evidence>
<gene>
    <name evidence="3" type="ORF">GALMADRAFT_484920</name>
</gene>
<evidence type="ECO:0000256" key="1">
    <source>
        <dbReference type="SAM" id="MobiDB-lite"/>
    </source>
</evidence>
<accession>A0A067SZP8</accession>
<feature type="chain" id="PRO_5001648704" evidence="2">
    <location>
        <begin position="24"/>
        <end position="783"/>
    </location>
</feature>
<dbReference type="HOGENOM" id="CLU_012888_0_0_1"/>
<feature type="region of interest" description="Disordered" evidence="1">
    <location>
        <begin position="233"/>
        <end position="254"/>
    </location>
</feature>